<dbReference type="RefSeq" id="WP_289560046.1">
    <property type="nucleotide sequence ID" value="NZ_JAUDEO010000022.1"/>
</dbReference>
<keyword evidence="2" id="KW-1185">Reference proteome</keyword>
<evidence type="ECO:0008006" key="3">
    <source>
        <dbReference type="Google" id="ProtNLM"/>
    </source>
</evidence>
<name>A0ABT7VMD2_9LACO</name>
<evidence type="ECO:0000313" key="1">
    <source>
        <dbReference type="EMBL" id="MDM8333903.1"/>
    </source>
</evidence>
<organism evidence="1 2">
    <name type="scientific">Limosilactobacillus panis</name>
    <dbReference type="NCBI Taxonomy" id="47493"/>
    <lineage>
        <taxon>Bacteria</taxon>
        <taxon>Bacillati</taxon>
        <taxon>Bacillota</taxon>
        <taxon>Bacilli</taxon>
        <taxon>Lactobacillales</taxon>
        <taxon>Lactobacillaceae</taxon>
        <taxon>Limosilactobacillus</taxon>
    </lineage>
</organism>
<accession>A0ABT7VMD2</accession>
<protein>
    <recommendedName>
        <fullName evidence="3">YkuD domain-containing protein</fullName>
    </recommendedName>
</protein>
<dbReference type="Proteomes" id="UP001529423">
    <property type="component" value="Unassembled WGS sequence"/>
</dbReference>
<evidence type="ECO:0000313" key="2">
    <source>
        <dbReference type="Proteomes" id="UP001529423"/>
    </source>
</evidence>
<comment type="caution">
    <text evidence="1">The sequence shown here is derived from an EMBL/GenBank/DDBJ whole genome shotgun (WGS) entry which is preliminary data.</text>
</comment>
<reference evidence="2" key="1">
    <citation type="submission" date="2023-06" db="EMBL/GenBank/DDBJ databases">
        <title>Identification and characterization of horizontal gene transfer across gut microbiota members of farm animals based on homology search.</title>
        <authorList>
            <person name="Zeman M."/>
            <person name="Kubasova T."/>
            <person name="Jahodarova E."/>
            <person name="Nykrynova M."/>
            <person name="Rychlik I."/>
        </authorList>
    </citation>
    <scope>NUCLEOTIDE SEQUENCE [LARGE SCALE GENOMIC DNA]</scope>
    <source>
        <strain evidence="2">105_WCHN</strain>
    </source>
</reference>
<reference evidence="1 2" key="2">
    <citation type="submission" date="2023-06" db="EMBL/GenBank/DDBJ databases">
        <title>Identification and characterization of horizontal gene transfer across gut microbiota members of farm animals based on homology search.</title>
        <authorList>
            <person name="Schwarzerova J."/>
            <person name="Nykrynova M."/>
            <person name="Jureckova K."/>
            <person name="Cejkova D."/>
            <person name="Rychlik I."/>
        </authorList>
    </citation>
    <scope>NUCLEOTIDE SEQUENCE [LARGE SCALE GENOMIC DNA]</scope>
    <source>
        <strain evidence="1 2">105_WCHN</strain>
    </source>
</reference>
<dbReference type="EMBL" id="JAUDEO010000022">
    <property type="protein sequence ID" value="MDM8333903.1"/>
    <property type="molecule type" value="Genomic_DNA"/>
</dbReference>
<gene>
    <name evidence="1" type="ORF">QUW46_04875</name>
</gene>
<reference evidence="1 2" key="3">
    <citation type="submission" date="2023-06" db="EMBL/GenBank/DDBJ databases">
        <authorList>
            <person name="Zeman M."/>
            <person name="Kubasova T."/>
            <person name="Jahodarova E."/>
            <person name="Nykrynova M."/>
            <person name="Rychlik I."/>
        </authorList>
    </citation>
    <scope>NUCLEOTIDE SEQUENCE [LARGE SCALE GENOMIC DNA]</scope>
    <source>
        <strain evidence="1 2">105_WCHN</strain>
    </source>
</reference>
<proteinExistence type="predicted"/>
<sequence length="188" mass="21568">MNSELKRLSLITLSLFLVMVLVVNVHTYLDAGKFIPEATRHSQVRNVNLMRSVNRHHPSEHKNYPSLAHTKKLRLVAEPALKRVYVLTGSRVIYMMHAQINLYPQHLTSQAKSGQQLYQKRGTTLVTGFDWSEFGHHFYFESVAAVNQHRVGNNWLQDPVKVPGTIQLSKPDARWIQTLPKGIPIIIR</sequence>